<dbReference type="PANTHER" id="PTHR30024">
    <property type="entry name" value="ALIPHATIC SULFONATES-BINDING PROTEIN-RELATED"/>
    <property type="match status" value="1"/>
</dbReference>
<protein>
    <submittedName>
        <fullName evidence="6">Sulfonate ABC transporter substrate-binding protein</fullName>
    </submittedName>
</protein>
<dbReference type="EMBL" id="BOOU01000075">
    <property type="protein sequence ID" value="GII80548.1"/>
    <property type="molecule type" value="Genomic_DNA"/>
</dbReference>
<comment type="caution">
    <text evidence="6">The sequence shown here is derived from an EMBL/GenBank/DDBJ whole genome shotgun (WGS) entry which is preliminary data.</text>
</comment>
<dbReference type="GO" id="GO:0042597">
    <property type="term" value="C:periplasmic space"/>
    <property type="evidence" value="ECO:0007669"/>
    <property type="project" value="UniProtKB-SubCell"/>
</dbReference>
<evidence type="ECO:0000313" key="7">
    <source>
        <dbReference type="Proteomes" id="UP000655287"/>
    </source>
</evidence>
<evidence type="ECO:0000259" key="5">
    <source>
        <dbReference type="SMART" id="SM00062"/>
    </source>
</evidence>
<comment type="subcellular location">
    <subcellularLocation>
        <location evidence="1">Periplasm</location>
    </subcellularLocation>
</comment>
<dbReference type="RefSeq" id="WP_203991459.1">
    <property type="nucleotide sequence ID" value="NZ_BOOU01000075.1"/>
</dbReference>
<dbReference type="InterPro" id="IPR001638">
    <property type="entry name" value="Solute-binding_3/MltF_N"/>
</dbReference>
<dbReference type="SUPFAM" id="SSF53850">
    <property type="entry name" value="Periplasmic binding protein-like II"/>
    <property type="match status" value="1"/>
</dbReference>
<dbReference type="AlphaFoldDB" id="A0A919V3W9"/>
<keyword evidence="3 4" id="KW-0732">Signal</keyword>
<keyword evidence="7" id="KW-1185">Reference proteome</keyword>
<feature type="domain" description="Solute-binding protein family 3/N-terminal" evidence="5">
    <location>
        <begin position="44"/>
        <end position="273"/>
    </location>
</feature>
<dbReference type="SMART" id="SM00062">
    <property type="entry name" value="PBPb"/>
    <property type="match status" value="1"/>
</dbReference>
<comment type="similarity">
    <text evidence="2">Belongs to the bacterial solute-binding protein SsuA/TauA family.</text>
</comment>
<evidence type="ECO:0000256" key="1">
    <source>
        <dbReference type="ARBA" id="ARBA00004418"/>
    </source>
</evidence>
<dbReference type="Gene3D" id="3.40.190.10">
    <property type="entry name" value="Periplasmic binding protein-like II"/>
    <property type="match status" value="2"/>
</dbReference>
<organism evidence="6 7">
    <name type="scientific">Sphaerisporangium rufum</name>
    <dbReference type="NCBI Taxonomy" id="1381558"/>
    <lineage>
        <taxon>Bacteria</taxon>
        <taxon>Bacillati</taxon>
        <taxon>Actinomycetota</taxon>
        <taxon>Actinomycetes</taxon>
        <taxon>Streptosporangiales</taxon>
        <taxon>Streptosporangiaceae</taxon>
        <taxon>Sphaerisporangium</taxon>
    </lineage>
</organism>
<evidence type="ECO:0000256" key="4">
    <source>
        <dbReference type="SAM" id="SignalP"/>
    </source>
</evidence>
<dbReference type="Pfam" id="PF09084">
    <property type="entry name" value="NMT1"/>
    <property type="match status" value="1"/>
</dbReference>
<reference evidence="6" key="1">
    <citation type="submission" date="2021-01" db="EMBL/GenBank/DDBJ databases">
        <title>Whole genome shotgun sequence of Sphaerisporangium rufum NBRC 109079.</title>
        <authorList>
            <person name="Komaki H."/>
            <person name="Tamura T."/>
        </authorList>
    </citation>
    <scope>NUCLEOTIDE SEQUENCE</scope>
    <source>
        <strain evidence="6">NBRC 109079</strain>
    </source>
</reference>
<dbReference type="PANTHER" id="PTHR30024:SF47">
    <property type="entry name" value="TAURINE-BINDING PERIPLASMIC PROTEIN"/>
    <property type="match status" value="1"/>
</dbReference>
<feature type="signal peptide" evidence="4">
    <location>
        <begin position="1"/>
        <end position="22"/>
    </location>
</feature>
<dbReference type="InterPro" id="IPR015168">
    <property type="entry name" value="SsuA/THI5"/>
</dbReference>
<evidence type="ECO:0000313" key="6">
    <source>
        <dbReference type="EMBL" id="GII80548.1"/>
    </source>
</evidence>
<proteinExistence type="inferred from homology"/>
<feature type="chain" id="PRO_5038996868" evidence="4">
    <location>
        <begin position="23"/>
        <end position="331"/>
    </location>
</feature>
<sequence>MRSALRGRTFVVGLITALSVAACGGSDTGSAAAPAGEKGLEKTKIVIGALPIPDSAGIHIAKAKGFFQAEGLDVQINPLKSSADAVPALNGGSTDVILGNYFAMINVSAAKVGEYRFIADAFQAKPNVFDLVVPKDSPITDIKGLKGKKIAVPAKNSIGELASGNALRTAGLDREKDVEFIPTAFPEMWGAMTTGKADAAWLTEPFLTQVQQQYGAKVLTDTMTGAMADFPIAGWTVTKKFADANPKTVAAFQRAYAKAQQLAATDRKEIEKILPTYTKIPPAVISTITLGDFPTTLSAQRIQRVADLMLEYGYLKEKFDVTPMLVPMPQQ</sequence>
<dbReference type="PROSITE" id="PS51257">
    <property type="entry name" value="PROKAR_LIPOPROTEIN"/>
    <property type="match status" value="1"/>
</dbReference>
<accession>A0A919V3W9</accession>
<evidence type="ECO:0000256" key="3">
    <source>
        <dbReference type="ARBA" id="ARBA00022729"/>
    </source>
</evidence>
<gene>
    <name evidence="6" type="primary">ssuA</name>
    <name evidence="6" type="ORF">Sru01_55300</name>
</gene>
<evidence type="ECO:0000256" key="2">
    <source>
        <dbReference type="ARBA" id="ARBA00010742"/>
    </source>
</evidence>
<name>A0A919V3W9_9ACTN</name>
<dbReference type="Proteomes" id="UP000655287">
    <property type="component" value="Unassembled WGS sequence"/>
</dbReference>